<sequence length="330" mass="35849">MTAALRITRAQAVAHRLKVHHLVDRLPAGSYVEAARYGLQDSAPRAALVSLHARVEDCEPGAWEADGLLQTYSPRRAVHVLPAADWGVFTVGRLPDDPSVRREVEQAAEKACRMLAGEPVRATRISRDEGALVRVGAAGGRLAVRWDTTSLTVREIAPPDVDPAAARAELARRHVHAFGPTAPPTLAWWAGMHPRGARQVWQQLAGELLPVDFEGQQAWILARDEQAVRAAGAVRGVRLLPAEDLGLLGADRAGLFVGPAVRRKSTSYDWYHPNGVLIDGELTGQWGRRGGRVEIGLDRVVPARIRDLVAAEALSMPIPNASMRVEFLDP</sequence>
<dbReference type="Pfam" id="PF06224">
    <property type="entry name" value="AlkZ-like"/>
    <property type="match status" value="1"/>
</dbReference>
<evidence type="ECO:0000313" key="4">
    <source>
        <dbReference type="Proteomes" id="UP000533017"/>
    </source>
</evidence>
<keyword evidence="2" id="KW-0238">DNA-binding</keyword>
<dbReference type="PANTHER" id="PTHR38479">
    <property type="entry name" value="LMO0824 PROTEIN"/>
    <property type="match status" value="1"/>
</dbReference>
<evidence type="ECO:0000313" key="1">
    <source>
        <dbReference type="EMBL" id="NYH83403.1"/>
    </source>
</evidence>
<dbReference type="RefSeq" id="WP_175542449.1">
    <property type="nucleotide sequence ID" value="NZ_FOOI01000004.1"/>
</dbReference>
<reference evidence="1 4" key="2">
    <citation type="submission" date="2020-07" db="EMBL/GenBank/DDBJ databases">
        <title>Sequencing the genomes of 1000 actinobacteria strains.</title>
        <authorList>
            <person name="Klenk H.-P."/>
        </authorList>
    </citation>
    <scope>NUCLEOTIDE SEQUENCE [LARGE SCALE GENOMIC DNA]</scope>
    <source>
        <strain evidence="1 4">DSM 45117</strain>
    </source>
</reference>
<dbReference type="STRING" id="504797.SAMN05421678_104350"/>
<evidence type="ECO:0000313" key="2">
    <source>
        <dbReference type="EMBL" id="SFG21844.1"/>
    </source>
</evidence>
<keyword evidence="4" id="KW-1185">Reference proteome</keyword>
<dbReference type="PANTHER" id="PTHR38479:SF2">
    <property type="entry name" value="WINGED HELIX DNA-BINDING DOMAIN-CONTAINING PROTEIN"/>
    <property type="match status" value="1"/>
</dbReference>
<gene>
    <name evidence="1" type="ORF">FHR37_002254</name>
    <name evidence="2" type="ORF">SAMN05421678_104350</name>
</gene>
<dbReference type="AlphaFoldDB" id="A0A1I2Q0I2"/>
<reference evidence="2 3" key="1">
    <citation type="submission" date="2016-10" db="EMBL/GenBank/DDBJ databases">
        <authorList>
            <person name="de Groot N.N."/>
        </authorList>
    </citation>
    <scope>NUCLEOTIDE SEQUENCE [LARGE SCALE GENOMIC DNA]</scope>
    <source>
        <strain evidence="2 3">CPCC 202808</strain>
    </source>
</reference>
<evidence type="ECO:0000313" key="3">
    <source>
        <dbReference type="Proteomes" id="UP000199052"/>
    </source>
</evidence>
<accession>A0A1I2Q0I2</accession>
<dbReference type="EMBL" id="FOOI01000004">
    <property type="protein sequence ID" value="SFG21844.1"/>
    <property type="molecule type" value="Genomic_DNA"/>
</dbReference>
<organism evidence="2 3">
    <name type="scientific">Actinopolymorpha cephalotaxi</name>
    <dbReference type="NCBI Taxonomy" id="504797"/>
    <lineage>
        <taxon>Bacteria</taxon>
        <taxon>Bacillati</taxon>
        <taxon>Actinomycetota</taxon>
        <taxon>Actinomycetes</taxon>
        <taxon>Propionibacteriales</taxon>
        <taxon>Actinopolymorphaceae</taxon>
        <taxon>Actinopolymorpha</taxon>
    </lineage>
</organism>
<dbReference type="GO" id="GO:0003677">
    <property type="term" value="F:DNA binding"/>
    <property type="evidence" value="ECO:0007669"/>
    <property type="project" value="UniProtKB-KW"/>
</dbReference>
<dbReference type="EMBL" id="JACBZA010000001">
    <property type="protein sequence ID" value="NYH83403.1"/>
    <property type="molecule type" value="Genomic_DNA"/>
</dbReference>
<proteinExistence type="predicted"/>
<protein>
    <submittedName>
        <fullName evidence="2">Winged helix DNA-binding domain-containing protein</fullName>
    </submittedName>
</protein>
<dbReference type="Proteomes" id="UP000199052">
    <property type="component" value="Unassembled WGS sequence"/>
</dbReference>
<name>A0A1I2Q0I2_9ACTN</name>
<dbReference type="InterPro" id="IPR009351">
    <property type="entry name" value="AlkZ-like"/>
</dbReference>
<dbReference type="Proteomes" id="UP000533017">
    <property type="component" value="Unassembled WGS sequence"/>
</dbReference>